<gene>
    <name evidence="1" type="ORF">QJS04_geneDACA013291</name>
</gene>
<reference evidence="1" key="1">
    <citation type="journal article" date="2023" name="Nat. Commun.">
        <title>Diploid and tetraploid genomes of Acorus and the evolution of monocots.</title>
        <authorList>
            <person name="Ma L."/>
            <person name="Liu K.W."/>
            <person name="Li Z."/>
            <person name="Hsiao Y.Y."/>
            <person name="Qi Y."/>
            <person name="Fu T."/>
            <person name="Tang G.D."/>
            <person name="Zhang D."/>
            <person name="Sun W.H."/>
            <person name="Liu D.K."/>
            <person name="Li Y."/>
            <person name="Chen G.Z."/>
            <person name="Liu X.D."/>
            <person name="Liao X.Y."/>
            <person name="Jiang Y.T."/>
            <person name="Yu X."/>
            <person name="Hao Y."/>
            <person name="Huang J."/>
            <person name="Zhao X.W."/>
            <person name="Ke S."/>
            <person name="Chen Y.Y."/>
            <person name="Wu W.L."/>
            <person name="Hsu J.L."/>
            <person name="Lin Y.F."/>
            <person name="Huang M.D."/>
            <person name="Li C.Y."/>
            <person name="Huang L."/>
            <person name="Wang Z.W."/>
            <person name="Zhao X."/>
            <person name="Zhong W.Y."/>
            <person name="Peng D.H."/>
            <person name="Ahmad S."/>
            <person name="Lan S."/>
            <person name="Zhang J.S."/>
            <person name="Tsai W.C."/>
            <person name="Van de Peer Y."/>
            <person name="Liu Z.J."/>
        </authorList>
    </citation>
    <scope>NUCLEOTIDE SEQUENCE</scope>
    <source>
        <strain evidence="1">SCP</strain>
    </source>
</reference>
<dbReference type="EMBL" id="JAUJYN010000004">
    <property type="protein sequence ID" value="KAK1274651.1"/>
    <property type="molecule type" value="Genomic_DNA"/>
</dbReference>
<protein>
    <submittedName>
        <fullName evidence="1">Uncharacterized protein</fullName>
    </submittedName>
</protein>
<keyword evidence="2" id="KW-1185">Reference proteome</keyword>
<evidence type="ECO:0000313" key="2">
    <source>
        <dbReference type="Proteomes" id="UP001179952"/>
    </source>
</evidence>
<evidence type="ECO:0000313" key="1">
    <source>
        <dbReference type="EMBL" id="KAK1274651.1"/>
    </source>
</evidence>
<accession>A0AAV9BE19</accession>
<dbReference type="AlphaFoldDB" id="A0AAV9BE19"/>
<name>A0AAV9BE19_ACOGR</name>
<sequence length="141" mass="16019">MAGEGTSSSAPLIRGNKNISAKNQHVDLADGFKRKRKSTTTDDLLAQLVDIGRQKLEIDRAYLERDIASKPTLYTLKECLVHLLSYSNLSDDCTLGATEALKDEQNRIIFMTLKEDMRIPWIERQAIIYDCARRDPHTPQK</sequence>
<dbReference type="Proteomes" id="UP001179952">
    <property type="component" value="Unassembled WGS sequence"/>
</dbReference>
<proteinExistence type="predicted"/>
<reference evidence="1" key="2">
    <citation type="submission" date="2023-06" db="EMBL/GenBank/DDBJ databases">
        <authorList>
            <person name="Ma L."/>
            <person name="Liu K.-W."/>
            <person name="Li Z."/>
            <person name="Hsiao Y.-Y."/>
            <person name="Qi Y."/>
            <person name="Fu T."/>
            <person name="Tang G."/>
            <person name="Zhang D."/>
            <person name="Sun W.-H."/>
            <person name="Liu D.-K."/>
            <person name="Li Y."/>
            <person name="Chen G.-Z."/>
            <person name="Liu X.-D."/>
            <person name="Liao X.-Y."/>
            <person name="Jiang Y.-T."/>
            <person name="Yu X."/>
            <person name="Hao Y."/>
            <person name="Huang J."/>
            <person name="Zhao X.-W."/>
            <person name="Ke S."/>
            <person name="Chen Y.-Y."/>
            <person name="Wu W.-L."/>
            <person name="Hsu J.-L."/>
            <person name="Lin Y.-F."/>
            <person name="Huang M.-D."/>
            <person name="Li C.-Y."/>
            <person name="Huang L."/>
            <person name="Wang Z.-W."/>
            <person name="Zhao X."/>
            <person name="Zhong W.-Y."/>
            <person name="Peng D.-H."/>
            <person name="Ahmad S."/>
            <person name="Lan S."/>
            <person name="Zhang J.-S."/>
            <person name="Tsai W.-C."/>
            <person name="Van De Peer Y."/>
            <person name="Liu Z.-J."/>
        </authorList>
    </citation>
    <scope>NUCLEOTIDE SEQUENCE</scope>
    <source>
        <strain evidence="1">SCP</strain>
        <tissue evidence="1">Leaves</tissue>
    </source>
</reference>
<comment type="caution">
    <text evidence="1">The sequence shown here is derived from an EMBL/GenBank/DDBJ whole genome shotgun (WGS) entry which is preliminary data.</text>
</comment>
<organism evidence="1 2">
    <name type="scientific">Acorus gramineus</name>
    <name type="common">Dwarf sweet flag</name>
    <dbReference type="NCBI Taxonomy" id="55184"/>
    <lineage>
        <taxon>Eukaryota</taxon>
        <taxon>Viridiplantae</taxon>
        <taxon>Streptophyta</taxon>
        <taxon>Embryophyta</taxon>
        <taxon>Tracheophyta</taxon>
        <taxon>Spermatophyta</taxon>
        <taxon>Magnoliopsida</taxon>
        <taxon>Liliopsida</taxon>
        <taxon>Acoraceae</taxon>
        <taxon>Acorus</taxon>
    </lineage>
</organism>